<name>A0ABQ9Y3E4_9EUKA</name>
<feature type="region of interest" description="Disordered" evidence="1">
    <location>
        <begin position="1"/>
        <end position="21"/>
    </location>
</feature>
<feature type="region of interest" description="Disordered" evidence="1">
    <location>
        <begin position="308"/>
        <end position="327"/>
    </location>
</feature>
<feature type="compositionally biased region" description="Polar residues" evidence="1">
    <location>
        <begin position="424"/>
        <end position="438"/>
    </location>
</feature>
<accession>A0ABQ9Y3E4</accession>
<gene>
    <name evidence="2" type="ORF">BLNAU_6757</name>
</gene>
<feature type="compositionally biased region" description="Polar residues" evidence="1">
    <location>
        <begin position="353"/>
        <end position="406"/>
    </location>
</feature>
<evidence type="ECO:0000313" key="3">
    <source>
        <dbReference type="Proteomes" id="UP001281761"/>
    </source>
</evidence>
<organism evidence="2 3">
    <name type="scientific">Blattamonas nauphoetae</name>
    <dbReference type="NCBI Taxonomy" id="2049346"/>
    <lineage>
        <taxon>Eukaryota</taxon>
        <taxon>Metamonada</taxon>
        <taxon>Preaxostyla</taxon>
        <taxon>Oxymonadida</taxon>
        <taxon>Blattamonas</taxon>
    </lineage>
</organism>
<sequence>MHVPHKEQGPSNERPSTDTVDDSYGIHLNDLPFHITIVSVCEMLGVHQHNITGIIQPKPKDDNPPPFAMIFFNDKSIPQRLLLDHPYRRVTRPVFVPGQVSTGILSLHKLNRNKLLRLDIKAGCSLEEDGYRAALIDRLQGTPQDGVSVSATAHSPGTQVVSFPTRDMVCTAWRELGTERVSCGLTDVRYFDNRSEFQCVLFINFNSQIPSKATFTIDQMSNFYRAVSANFSPFSPDRLELHVSQEKLTGFGHLHFEESESGERSATVCLKAFLANPTLFHAELSMFVENELVKKVISFSMQFDKRHARKQAQNPLPQAQQPPLPQRQFQQSITFLPKNQLLPDPVPSPLYLTPTQPQSLHDSSDYPQSLPQNLNHLTFHPTPNFNLPMNQHVSRNTSRHTNPLTYQSRSLSKRPSSPPLQPSCSHATSPPLIYQSTDPLLPNPPPIAKHPLPDSLSSSNSSLISSNISELSLNENSPPLDDREQDLDEEYIDMQLSDSPLPFDADQPKYELNTDDPDAFREKDIESDDNYLHDIHSSSPRFPSSATSPYSLYNGGSSRTSSPPISPSFSSFDSFMLSYSGDSSSSHADSLTSSGWLIDSPFDSTFHQDHDIADI</sequence>
<dbReference type="EMBL" id="JARBJD010000039">
    <property type="protein sequence ID" value="KAK2958270.1"/>
    <property type="molecule type" value="Genomic_DNA"/>
</dbReference>
<dbReference type="Proteomes" id="UP001281761">
    <property type="component" value="Unassembled WGS sequence"/>
</dbReference>
<proteinExistence type="predicted"/>
<evidence type="ECO:0000313" key="2">
    <source>
        <dbReference type="EMBL" id="KAK2958270.1"/>
    </source>
</evidence>
<feature type="region of interest" description="Disordered" evidence="1">
    <location>
        <begin position="344"/>
        <end position="463"/>
    </location>
</feature>
<feature type="region of interest" description="Disordered" evidence="1">
    <location>
        <begin position="498"/>
        <end position="522"/>
    </location>
</feature>
<keyword evidence="3" id="KW-1185">Reference proteome</keyword>
<protein>
    <submittedName>
        <fullName evidence="2">Uncharacterized protein</fullName>
    </submittedName>
</protein>
<feature type="compositionally biased region" description="Polar residues" evidence="1">
    <location>
        <begin position="9"/>
        <end position="18"/>
    </location>
</feature>
<comment type="caution">
    <text evidence="2">The sequence shown here is derived from an EMBL/GenBank/DDBJ whole genome shotgun (WGS) entry which is preliminary data.</text>
</comment>
<reference evidence="2 3" key="1">
    <citation type="journal article" date="2022" name="bioRxiv">
        <title>Genomics of Preaxostyla Flagellates Illuminates Evolutionary Transitions and the Path Towards Mitochondrial Loss.</title>
        <authorList>
            <person name="Novak L.V.F."/>
            <person name="Treitli S.C."/>
            <person name="Pyrih J."/>
            <person name="Halakuc P."/>
            <person name="Pipaliya S.V."/>
            <person name="Vacek V."/>
            <person name="Brzon O."/>
            <person name="Soukal P."/>
            <person name="Eme L."/>
            <person name="Dacks J.B."/>
            <person name="Karnkowska A."/>
            <person name="Elias M."/>
            <person name="Hampl V."/>
        </authorList>
    </citation>
    <scope>NUCLEOTIDE SEQUENCE [LARGE SCALE GENOMIC DNA]</scope>
    <source>
        <strain evidence="2">NAU3</strain>
        <tissue evidence="2">Gut</tissue>
    </source>
</reference>
<evidence type="ECO:0000256" key="1">
    <source>
        <dbReference type="SAM" id="MobiDB-lite"/>
    </source>
</evidence>